<proteinExistence type="predicted"/>
<feature type="domain" description="NADPH-dependent reductive aminase-like C-terminal" evidence="3">
    <location>
        <begin position="169"/>
        <end position="303"/>
    </location>
</feature>
<dbReference type="GO" id="GO:0140673">
    <property type="term" value="P:transcription elongation-coupled chromatin remodeling"/>
    <property type="evidence" value="ECO:0007669"/>
    <property type="project" value="TreeGrafter"/>
</dbReference>
<dbReference type="InterPro" id="IPR015815">
    <property type="entry name" value="HIBADH-related"/>
</dbReference>
<dbReference type="PANTHER" id="PTHR43580:SF2">
    <property type="entry name" value="CYTOKINE-LIKE NUCLEAR FACTOR N-PAC"/>
    <property type="match status" value="1"/>
</dbReference>
<dbReference type="Pfam" id="PF03446">
    <property type="entry name" value="NAD_binding_2"/>
    <property type="match status" value="1"/>
</dbReference>
<dbReference type="PIRSF" id="PIRSF000103">
    <property type="entry name" value="HIBADH"/>
    <property type="match status" value="1"/>
</dbReference>
<dbReference type="GO" id="GO:0031491">
    <property type="term" value="F:nucleosome binding"/>
    <property type="evidence" value="ECO:0007669"/>
    <property type="project" value="TreeGrafter"/>
</dbReference>
<dbReference type="InterPro" id="IPR048666">
    <property type="entry name" value="RedAm-like_C"/>
</dbReference>
<dbReference type="Gene3D" id="3.40.50.720">
    <property type="entry name" value="NAD(P)-binding Rossmann-like Domain"/>
    <property type="match status" value="1"/>
</dbReference>
<dbReference type="SUPFAM" id="SSF51735">
    <property type="entry name" value="NAD(P)-binding Rossmann-fold domains"/>
    <property type="match status" value="1"/>
</dbReference>
<dbReference type="InterPro" id="IPR051265">
    <property type="entry name" value="HIBADH-related_NP60_sf"/>
</dbReference>
<feature type="domain" description="6-phosphogluconate dehydrogenase NADP-binding" evidence="2">
    <location>
        <begin position="12"/>
        <end position="165"/>
    </location>
</feature>
<reference evidence="5" key="1">
    <citation type="journal article" date="2017" name="Genome Biol.">
        <title>Comparative genomics reveals high biological diversity and specific adaptations in the industrially and medically important fungal genus Aspergillus.</title>
        <authorList>
            <person name="de Vries R.P."/>
            <person name="Riley R."/>
            <person name="Wiebenga A."/>
            <person name="Aguilar-Osorio G."/>
            <person name="Amillis S."/>
            <person name="Uchima C.A."/>
            <person name="Anderluh G."/>
            <person name="Asadollahi M."/>
            <person name="Askin M."/>
            <person name="Barry K."/>
            <person name="Battaglia E."/>
            <person name="Bayram O."/>
            <person name="Benocci T."/>
            <person name="Braus-Stromeyer S.A."/>
            <person name="Caldana C."/>
            <person name="Canovas D."/>
            <person name="Cerqueira G.C."/>
            <person name="Chen F."/>
            <person name="Chen W."/>
            <person name="Choi C."/>
            <person name="Clum A."/>
            <person name="Dos Santos R.A."/>
            <person name="Damasio A.R."/>
            <person name="Diallinas G."/>
            <person name="Emri T."/>
            <person name="Fekete E."/>
            <person name="Flipphi M."/>
            <person name="Freyberg S."/>
            <person name="Gallo A."/>
            <person name="Gournas C."/>
            <person name="Habgood R."/>
            <person name="Hainaut M."/>
            <person name="Harispe M.L."/>
            <person name="Henrissat B."/>
            <person name="Hilden K.S."/>
            <person name="Hope R."/>
            <person name="Hossain A."/>
            <person name="Karabika E."/>
            <person name="Karaffa L."/>
            <person name="Karanyi Z."/>
            <person name="Krasevec N."/>
            <person name="Kuo A."/>
            <person name="Kusch H."/>
            <person name="LaButti K."/>
            <person name="Lagendijk E.L."/>
            <person name="Lapidus A."/>
            <person name="Levasseur A."/>
            <person name="Lindquist E."/>
            <person name="Lipzen A."/>
            <person name="Logrieco A.F."/>
            <person name="MacCabe A."/>
            <person name="Maekelae M.R."/>
            <person name="Malavazi I."/>
            <person name="Melin P."/>
            <person name="Meyer V."/>
            <person name="Mielnichuk N."/>
            <person name="Miskei M."/>
            <person name="Molnar A.P."/>
            <person name="Mule G."/>
            <person name="Ngan C.Y."/>
            <person name="Orejas M."/>
            <person name="Orosz E."/>
            <person name="Ouedraogo J.P."/>
            <person name="Overkamp K.M."/>
            <person name="Park H.-S."/>
            <person name="Perrone G."/>
            <person name="Piumi F."/>
            <person name="Punt P.J."/>
            <person name="Ram A.F."/>
            <person name="Ramon A."/>
            <person name="Rauscher S."/>
            <person name="Record E."/>
            <person name="Riano-Pachon D.M."/>
            <person name="Robert V."/>
            <person name="Roehrig J."/>
            <person name="Ruller R."/>
            <person name="Salamov A."/>
            <person name="Salih N.S."/>
            <person name="Samson R.A."/>
            <person name="Sandor E."/>
            <person name="Sanguinetti M."/>
            <person name="Schuetze T."/>
            <person name="Sepcic K."/>
            <person name="Shelest E."/>
            <person name="Sherlock G."/>
            <person name="Sophianopoulou V."/>
            <person name="Squina F.M."/>
            <person name="Sun H."/>
            <person name="Susca A."/>
            <person name="Todd R.B."/>
            <person name="Tsang A."/>
            <person name="Unkles S.E."/>
            <person name="van de Wiele N."/>
            <person name="van Rossen-Uffink D."/>
            <person name="Oliveira J.V."/>
            <person name="Vesth T.C."/>
            <person name="Visser J."/>
            <person name="Yu J.-H."/>
            <person name="Zhou M."/>
            <person name="Andersen M.R."/>
            <person name="Archer D.B."/>
            <person name="Baker S.E."/>
            <person name="Benoit I."/>
            <person name="Brakhage A.A."/>
            <person name="Braus G.H."/>
            <person name="Fischer R."/>
            <person name="Frisvad J.C."/>
            <person name="Goldman G.H."/>
            <person name="Houbraken J."/>
            <person name="Oakley B."/>
            <person name="Pocsi I."/>
            <person name="Scazzocchio C."/>
            <person name="Seiboth B."/>
            <person name="vanKuyk P.A."/>
            <person name="Wortman J."/>
            <person name="Dyer P.S."/>
            <person name="Grigoriev I.V."/>
        </authorList>
    </citation>
    <scope>NUCLEOTIDE SEQUENCE [LARGE SCALE GENOMIC DNA]</scope>
    <source>
        <strain evidence="5">CBS 106.47</strain>
    </source>
</reference>
<dbReference type="Proteomes" id="UP000184063">
    <property type="component" value="Unassembled WGS sequence"/>
</dbReference>
<dbReference type="GO" id="GO:0050661">
    <property type="term" value="F:NADP binding"/>
    <property type="evidence" value="ECO:0007669"/>
    <property type="project" value="InterPro"/>
</dbReference>
<dbReference type="GO" id="GO:0000785">
    <property type="term" value="C:chromatin"/>
    <property type="evidence" value="ECO:0007669"/>
    <property type="project" value="TreeGrafter"/>
</dbReference>
<evidence type="ECO:0000313" key="4">
    <source>
        <dbReference type="EMBL" id="OJZ83019.1"/>
    </source>
</evidence>
<dbReference type="EMBL" id="KV878246">
    <property type="protein sequence ID" value="OJZ83019.1"/>
    <property type="molecule type" value="Genomic_DNA"/>
</dbReference>
<dbReference type="OrthoDB" id="435038at2759"/>
<dbReference type="InterPro" id="IPR013328">
    <property type="entry name" value="6PGD_dom2"/>
</dbReference>
<evidence type="ECO:0000259" key="2">
    <source>
        <dbReference type="Pfam" id="PF03446"/>
    </source>
</evidence>
<accession>A0A1M3T8C2</accession>
<dbReference type="VEuPathDB" id="FungiDB:ASPFODRAFT_209854"/>
<evidence type="ECO:0000313" key="5">
    <source>
        <dbReference type="Proteomes" id="UP000184063"/>
    </source>
</evidence>
<dbReference type="Gene3D" id="1.10.1040.10">
    <property type="entry name" value="N-(1-d-carboxylethyl)-l-norvaline Dehydrogenase, domain 2"/>
    <property type="match status" value="1"/>
</dbReference>
<dbReference type="Pfam" id="PF21761">
    <property type="entry name" value="RedAm-like_C"/>
    <property type="match status" value="1"/>
</dbReference>
<sequence>MSTAPSLAQPSVSVLGLGLMGSALARAFLEKGHKVTVWNRSATKATPLASYGAKITYTAAECIAASPLVVTCVTNSDAYRDTMEKLTPSLGKHRILINFTTGCPSQIDQSAEIATNLGFRGYIHGSVMAFPAQVGRKDSLLYYSGNRNDFTSVEQILSALGSSIYLDADPLSAGLQEVIMVSSLYTWWAGFLQSIALFRTTKQFRMGGVSVSDFFERSLAPLYAHSIESFRNMCIEIDSGEYETKGDGARLALHLASLRNFSRTLTDQGVSDEMLKPILGLVELRIAQGGENEEFSSLVEALSGSRSRNLSI</sequence>
<evidence type="ECO:0000256" key="1">
    <source>
        <dbReference type="ARBA" id="ARBA00023002"/>
    </source>
</evidence>
<dbReference type="AlphaFoldDB" id="A0A1M3T8C2"/>
<name>A0A1M3T8C2_ASPLC</name>
<gene>
    <name evidence="4" type="ORF">ASPFODRAFT_209854</name>
</gene>
<dbReference type="InterPro" id="IPR036291">
    <property type="entry name" value="NAD(P)-bd_dom_sf"/>
</dbReference>
<evidence type="ECO:0000259" key="3">
    <source>
        <dbReference type="Pfam" id="PF21761"/>
    </source>
</evidence>
<dbReference type="PANTHER" id="PTHR43580">
    <property type="entry name" value="OXIDOREDUCTASE GLYR1-RELATED"/>
    <property type="match status" value="1"/>
</dbReference>
<protein>
    <submittedName>
        <fullName evidence="4">Uncharacterized protein</fullName>
    </submittedName>
</protein>
<dbReference type="GO" id="GO:0003677">
    <property type="term" value="F:DNA binding"/>
    <property type="evidence" value="ECO:0007669"/>
    <property type="project" value="TreeGrafter"/>
</dbReference>
<dbReference type="InterPro" id="IPR006115">
    <property type="entry name" value="6PGDH_NADP-bd"/>
</dbReference>
<organism evidence="4 5">
    <name type="scientific">Aspergillus luchuensis (strain CBS 106.47)</name>
    <dbReference type="NCBI Taxonomy" id="1137211"/>
    <lineage>
        <taxon>Eukaryota</taxon>
        <taxon>Fungi</taxon>
        <taxon>Dikarya</taxon>
        <taxon>Ascomycota</taxon>
        <taxon>Pezizomycotina</taxon>
        <taxon>Eurotiomycetes</taxon>
        <taxon>Eurotiomycetidae</taxon>
        <taxon>Eurotiales</taxon>
        <taxon>Aspergillaceae</taxon>
        <taxon>Aspergillus</taxon>
        <taxon>Aspergillus subgen. Circumdati</taxon>
    </lineage>
</organism>
<keyword evidence="1" id="KW-0560">Oxidoreductase</keyword>
<dbReference type="GO" id="GO:0016491">
    <property type="term" value="F:oxidoreductase activity"/>
    <property type="evidence" value="ECO:0007669"/>
    <property type="project" value="UniProtKB-KW"/>
</dbReference>